<accession>W0ADI3</accession>
<organism evidence="1 2">
    <name type="scientific">Sphingomonas sanxanigenens DSM 19645 = NX02</name>
    <dbReference type="NCBI Taxonomy" id="1123269"/>
    <lineage>
        <taxon>Bacteria</taxon>
        <taxon>Pseudomonadati</taxon>
        <taxon>Pseudomonadota</taxon>
        <taxon>Alphaproteobacteria</taxon>
        <taxon>Sphingomonadales</taxon>
        <taxon>Sphingomonadaceae</taxon>
        <taxon>Sphingomonas</taxon>
    </lineage>
</organism>
<reference evidence="1 2" key="1">
    <citation type="submission" date="2013-07" db="EMBL/GenBank/DDBJ databases">
        <title>Completed genome of Sphingomonas sanxanigenens NX02.</title>
        <authorList>
            <person name="Ma T."/>
            <person name="Huang H."/>
            <person name="Wu M."/>
            <person name="Li X."/>
            <person name="Li G."/>
        </authorList>
    </citation>
    <scope>NUCLEOTIDE SEQUENCE [LARGE SCALE GENOMIC DNA]</scope>
    <source>
        <strain evidence="1 2">NX02</strain>
    </source>
</reference>
<dbReference type="PATRIC" id="fig|1123269.5.peg.4233"/>
<dbReference type="RefSeq" id="WP_025294116.1">
    <property type="nucleotide sequence ID" value="NZ_CP006644.1"/>
</dbReference>
<dbReference type="STRING" id="1123269.NX02_21640"/>
<dbReference type="KEGG" id="ssan:NX02_21640"/>
<gene>
    <name evidence="1" type="ORF">NX02_21640</name>
</gene>
<name>W0ADI3_9SPHN</name>
<proteinExistence type="predicted"/>
<dbReference type="EMBL" id="CP006644">
    <property type="protein sequence ID" value="AHE55959.1"/>
    <property type="molecule type" value="Genomic_DNA"/>
</dbReference>
<dbReference type="AlphaFoldDB" id="W0ADI3"/>
<dbReference type="HOGENOM" id="CLU_165561_1_0_5"/>
<dbReference type="Proteomes" id="UP000018851">
    <property type="component" value="Chromosome"/>
</dbReference>
<keyword evidence="2" id="KW-1185">Reference proteome</keyword>
<protein>
    <submittedName>
        <fullName evidence="1">Uncharacterized protein</fullName>
    </submittedName>
</protein>
<evidence type="ECO:0000313" key="1">
    <source>
        <dbReference type="EMBL" id="AHE55959.1"/>
    </source>
</evidence>
<dbReference type="eggNOG" id="ENOG50329CY">
    <property type="taxonomic scope" value="Bacteria"/>
</dbReference>
<sequence length="83" mass="9004">MTGMRTTGSSVTFRSPFRLKGFKAPEPPGVYAVETDEEVIEGNDRTTYVRVATLLYIEAGGTIRTVTVDPADLQAALERDVAP</sequence>
<dbReference type="OrthoDB" id="8378722at2"/>
<evidence type="ECO:0000313" key="2">
    <source>
        <dbReference type="Proteomes" id="UP000018851"/>
    </source>
</evidence>